<gene>
    <name evidence="1" type="ORF">MtrunA17_Chr3g0077341</name>
</gene>
<evidence type="ECO:0008006" key="3">
    <source>
        <dbReference type="Google" id="ProtNLM"/>
    </source>
</evidence>
<organism evidence="1 2">
    <name type="scientific">Medicago truncatula</name>
    <name type="common">Barrel medic</name>
    <name type="synonym">Medicago tribuloides</name>
    <dbReference type="NCBI Taxonomy" id="3880"/>
    <lineage>
        <taxon>Eukaryota</taxon>
        <taxon>Viridiplantae</taxon>
        <taxon>Streptophyta</taxon>
        <taxon>Embryophyta</taxon>
        <taxon>Tracheophyta</taxon>
        <taxon>Spermatophyta</taxon>
        <taxon>Magnoliopsida</taxon>
        <taxon>eudicotyledons</taxon>
        <taxon>Gunneridae</taxon>
        <taxon>Pentapetalae</taxon>
        <taxon>rosids</taxon>
        <taxon>fabids</taxon>
        <taxon>Fabales</taxon>
        <taxon>Fabaceae</taxon>
        <taxon>Papilionoideae</taxon>
        <taxon>50 kb inversion clade</taxon>
        <taxon>NPAAA clade</taxon>
        <taxon>Hologalegina</taxon>
        <taxon>IRL clade</taxon>
        <taxon>Trifolieae</taxon>
        <taxon>Medicago</taxon>
    </lineage>
</organism>
<proteinExistence type="predicted"/>
<sequence>MNRHIDLIYLDCMTDLQAIGKWSWGGIALAYLYDYLDDSVIMNNRTMVGSTTLFMVII</sequence>
<dbReference type="AlphaFoldDB" id="A0A396IKC9"/>
<dbReference type="Gramene" id="rna13016">
    <property type="protein sequence ID" value="RHN65198.1"/>
    <property type="gene ID" value="gene13016"/>
</dbReference>
<accession>A0A396IKC9</accession>
<name>A0A396IKC9_MEDTR</name>
<comment type="caution">
    <text evidence="1">The sequence shown here is derived from an EMBL/GenBank/DDBJ whole genome shotgun (WGS) entry which is preliminary data.</text>
</comment>
<reference evidence="2" key="1">
    <citation type="journal article" date="2018" name="Nat. Plants">
        <title>Whole-genome landscape of Medicago truncatula symbiotic genes.</title>
        <authorList>
            <person name="Pecrix Y."/>
            <person name="Staton S.E."/>
            <person name="Sallet E."/>
            <person name="Lelandais-Briere C."/>
            <person name="Moreau S."/>
            <person name="Carrere S."/>
            <person name="Blein T."/>
            <person name="Jardinaud M.F."/>
            <person name="Latrasse D."/>
            <person name="Zouine M."/>
            <person name="Zahm M."/>
            <person name="Kreplak J."/>
            <person name="Mayjonade B."/>
            <person name="Satge C."/>
            <person name="Perez M."/>
            <person name="Cauet S."/>
            <person name="Marande W."/>
            <person name="Chantry-Darmon C."/>
            <person name="Lopez-Roques C."/>
            <person name="Bouchez O."/>
            <person name="Berard A."/>
            <person name="Debelle F."/>
            <person name="Munos S."/>
            <person name="Bendahmane A."/>
            <person name="Berges H."/>
            <person name="Niebel A."/>
            <person name="Buitink J."/>
            <person name="Frugier F."/>
            <person name="Benhamed M."/>
            <person name="Crespi M."/>
            <person name="Gouzy J."/>
            <person name="Gamas P."/>
        </authorList>
    </citation>
    <scope>NUCLEOTIDE SEQUENCE [LARGE SCALE GENOMIC DNA]</scope>
    <source>
        <strain evidence="2">cv. Jemalong A17</strain>
    </source>
</reference>
<dbReference type="EMBL" id="PSQE01000003">
    <property type="protein sequence ID" value="RHN65198.1"/>
    <property type="molecule type" value="Genomic_DNA"/>
</dbReference>
<protein>
    <recommendedName>
        <fullName evidence="3">Aminotransferase-like plant mobile domain-containing protein</fullName>
    </recommendedName>
</protein>
<evidence type="ECO:0000313" key="2">
    <source>
        <dbReference type="Proteomes" id="UP000265566"/>
    </source>
</evidence>
<evidence type="ECO:0000313" key="1">
    <source>
        <dbReference type="EMBL" id="RHN65198.1"/>
    </source>
</evidence>
<dbReference type="Proteomes" id="UP000265566">
    <property type="component" value="Chromosome 3"/>
</dbReference>